<name>A0AAV1SUS0_9ROSI</name>
<dbReference type="AlphaFoldDB" id="A0AAV1SUS0"/>
<protein>
    <submittedName>
        <fullName evidence="1">Uncharacterized protein</fullName>
    </submittedName>
</protein>
<dbReference type="EMBL" id="CAWUPB010001199">
    <property type="protein sequence ID" value="CAK7357491.1"/>
    <property type="molecule type" value="Genomic_DNA"/>
</dbReference>
<keyword evidence="2" id="KW-1185">Reference proteome</keyword>
<reference evidence="1 2" key="1">
    <citation type="submission" date="2024-01" db="EMBL/GenBank/DDBJ databases">
        <authorList>
            <person name="Waweru B."/>
        </authorList>
    </citation>
    <scope>NUCLEOTIDE SEQUENCE [LARGE SCALE GENOMIC DNA]</scope>
</reference>
<accession>A0AAV1SUS0</accession>
<comment type="caution">
    <text evidence="1">The sequence shown here is derived from an EMBL/GenBank/DDBJ whole genome shotgun (WGS) entry which is preliminary data.</text>
</comment>
<dbReference type="Proteomes" id="UP001314170">
    <property type="component" value="Unassembled WGS sequence"/>
</dbReference>
<proteinExistence type="predicted"/>
<evidence type="ECO:0000313" key="1">
    <source>
        <dbReference type="EMBL" id="CAK7357491.1"/>
    </source>
</evidence>
<evidence type="ECO:0000313" key="2">
    <source>
        <dbReference type="Proteomes" id="UP001314170"/>
    </source>
</evidence>
<sequence>MIGDMNNEDYCSYVRQINGPDSRFYVVDREEAKVEAVAMFLDIKPDICYQEWKEDKGELIWEELMEDLCRRFKEQEETVVIEEFHRLK</sequence>
<organism evidence="1 2">
    <name type="scientific">Dovyalis caffra</name>
    <dbReference type="NCBI Taxonomy" id="77055"/>
    <lineage>
        <taxon>Eukaryota</taxon>
        <taxon>Viridiplantae</taxon>
        <taxon>Streptophyta</taxon>
        <taxon>Embryophyta</taxon>
        <taxon>Tracheophyta</taxon>
        <taxon>Spermatophyta</taxon>
        <taxon>Magnoliopsida</taxon>
        <taxon>eudicotyledons</taxon>
        <taxon>Gunneridae</taxon>
        <taxon>Pentapetalae</taxon>
        <taxon>rosids</taxon>
        <taxon>fabids</taxon>
        <taxon>Malpighiales</taxon>
        <taxon>Salicaceae</taxon>
        <taxon>Flacourtieae</taxon>
        <taxon>Dovyalis</taxon>
    </lineage>
</organism>
<gene>
    <name evidence="1" type="ORF">DCAF_LOCUS27780</name>
</gene>